<sequence>QLSLFTLSLAAPHFSTPTAHTIPFTPPPPQNSLFHSSILTLINIDLSLLSCCCPLLLEFIFHFHCFYPVVCLVRLRKGVSFIRSRRVFHDYRLGCISLLLFR</sequence>
<organism evidence="1 2">
    <name type="scientific">Vigna mungo</name>
    <name type="common">Black gram</name>
    <name type="synonym">Phaseolus mungo</name>
    <dbReference type="NCBI Taxonomy" id="3915"/>
    <lineage>
        <taxon>Eukaryota</taxon>
        <taxon>Viridiplantae</taxon>
        <taxon>Streptophyta</taxon>
        <taxon>Embryophyta</taxon>
        <taxon>Tracheophyta</taxon>
        <taxon>Spermatophyta</taxon>
        <taxon>Magnoliopsida</taxon>
        <taxon>eudicotyledons</taxon>
        <taxon>Gunneridae</taxon>
        <taxon>Pentapetalae</taxon>
        <taxon>rosids</taxon>
        <taxon>fabids</taxon>
        <taxon>Fabales</taxon>
        <taxon>Fabaceae</taxon>
        <taxon>Papilionoideae</taxon>
        <taxon>50 kb inversion clade</taxon>
        <taxon>NPAAA clade</taxon>
        <taxon>indigoferoid/millettioid clade</taxon>
        <taxon>Phaseoleae</taxon>
        <taxon>Vigna</taxon>
    </lineage>
</organism>
<keyword evidence="2" id="KW-1185">Reference proteome</keyword>
<accession>A0AAQ3P573</accession>
<name>A0AAQ3P573_VIGMU</name>
<evidence type="ECO:0000313" key="2">
    <source>
        <dbReference type="Proteomes" id="UP001374535"/>
    </source>
</evidence>
<gene>
    <name evidence="1" type="ORF">V8G54_007340</name>
</gene>
<dbReference type="EMBL" id="CP144699">
    <property type="protein sequence ID" value="WVZ20018.1"/>
    <property type="molecule type" value="Genomic_DNA"/>
</dbReference>
<feature type="non-terminal residue" evidence="1">
    <location>
        <position position="1"/>
    </location>
</feature>
<reference evidence="1 2" key="1">
    <citation type="journal article" date="2023" name="Life. Sci Alliance">
        <title>Evolutionary insights into 3D genome organization and epigenetic landscape of Vigna mungo.</title>
        <authorList>
            <person name="Junaid A."/>
            <person name="Singh B."/>
            <person name="Bhatia S."/>
        </authorList>
    </citation>
    <scope>NUCLEOTIDE SEQUENCE [LARGE SCALE GENOMIC DNA]</scope>
    <source>
        <strain evidence="1">Urdbean</strain>
    </source>
</reference>
<dbReference type="Proteomes" id="UP001374535">
    <property type="component" value="Chromosome 2"/>
</dbReference>
<dbReference type="AlphaFoldDB" id="A0AAQ3P573"/>
<protein>
    <submittedName>
        <fullName evidence="1">Uncharacterized protein</fullName>
    </submittedName>
</protein>
<evidence type="ECO:0000313" key="1">
    <source>
        <dbReference type="EMBL" id="WVZ20018.1"/>
    </source>
</evidence>
<proteinExistence type="predicted"/>